<gene>
    <name evidence="2" type="ORF">IU459_11970</name>
</gene>
<feature type="region of interest" description="Disordered" evidence="1">
    <location>
        <begin position="140"/>
        <end position="165"/>
    </location>
</feature>
<organism evidence="2 3">
    <name type="scientific">Nocardia amamiensis</name>
    <dbReference type="NCBI Taxonomy" id="404578"/>
    <lineage>
        <taxon>Bacteria</taxon>
        <taxon>Bacillati</taxon>
        <taxon>Actinomycetota</taxon>
        <taxon>Actinomycetes</taxon>
        <taxon>Mycobacteriales</taxon>
        <taxon>Nocardiaceae</taxon>
        <taxon>Nocardia</taxon>
    </lineage>
</organism>
<accession>A0ABS0CU13</accession>
<reference evidence="2 3" key="1">
    <citation type="submission" date="2020-10" db="EMBL/GenBank/DDBJ databases">
        <title>Identification of Nocardia species via Next-generation sequencing and recognition of intraspecies genetic diversity.</title>
        <authorList>
            <person name="Li P."/>
            <person name="Li P."/>
            <person name="Lu B."/>
        </authorList>
    </citation>
    <scope>NUCLEOTIDE SEQUENCE [LARGE SCALE GENOMIC DNA]</scope>
    <source>
        <strain evidence="2 3">BJ06-0157</strain>
    </source>
</reference>
<name>A0ABS0CU13_9NOCA</name>
<evidence type="ECO:0000313" key="2">
    <source>
        <dbReference type="EMBL" id="MBF6298258.1"/>
    </source>
</evidence>
<comment type="caution">
    <text evidence="2">The sequence shown here is derived from an EMBL/GenBank/DDBJ whole genome shotgun (WGS) entry which is preliminary data.</text>
</comment>
<keyword evidence="3" id="KW-1185">Reference proteome</keyword>
<dbReference type="SUPFAM" id="SSF57938">
    <property type="entry name" value="DnaJ/Hsp40 cysteine-rich domain"/>
    <property type="match status" value="1"/>
</dbReference>
<dbReference type="Proteomes" id="UP000702209">
    <property type="component" value="Unassembled WGS sequence"/>
</dbReference>
<dbReference type="RefSeq" id="WP_195129567.1">
    <property type="nucleotide sequence ID" value="NZ_JADLQX010000007.1"/>
</dbReference>
<evidence type="ECO:0000256" key="1">
    <source>
        <dbReference type="SAM" id="MobiDB-lite"/>
    </source>
</evidence>
<protein>
    <submittedName>
        <fullName evidence="2">Uncharacterized protein</fullName>
    </submittedName>
</protein>
<dbReference type="EMBL" id="JADLQX010000007">
    <property type="protein sequence ID" value="MBF6298258.1"/>
    <property type="molecule type" value="Genomic_DNA"/>
</dbReference>
<sequence length="165" mass="18061">MSRGQLARTPDNFPNMKYRARKRHQRAANVAALGPALARVSKAFAEFGTTVSKAFAAIDWDGIARSLSAIRRAAQPRANATPPGDPYRCDICQGTGDSNGADWCEECQGTGRILPPERDPDDVDDEPELAPPMIVEVAEQHRQDDALRRSADLAIERGHIRTSPQ</sequence>
<proteinExistence type="predicted"/>
<evidence type="ECO:0000313" key="3">
    <source>
        <dbReference type="Proteomes" id="UP000702209"/>
    </source>
</evidence>
<feature type="compositionally biased region" description="Basic and acidic residues" evidence="1">
    <location>
        <begin position="140"/>
        <end position="159"/>
    </location>
</feature>
<dbReference type="InterPro" id="IPR036410">
    <property type="entry name" value="HSP_DnaJ_Cys-rich_dom_sf"/>
</dbReference>